<evidence type="ECO:0000259" key="8">
    <source>
        <dbReference type="PROSITE" id="PS51837"/>
    </source>
</evidence>
<dbReference type="AlphaFoldDB" id="A0A1R2C4S5"/>
<comment type="caution">
    <text evidence="9">The sequence shown here is derived from an EMBL/GenBank/DDBJ whole genome shotgun (WGS) entry which is preliminary data.</text>
</comment>
<comment type="similarity">
    <text evidence="2">Belongs to the CDIP1/LITAF family.</text>
</comment>
<evidence type="ECO:0000256" key="6">
    <source>
        <dbReference type="SAM" id="MobiDB-lite"/>
    </source>
</evidence>
<dbReference type="OrthoDB" id="5599753at2759"/>
<dbReference type="SMART" id="SM00714">
    <property type="entry name" value="LITAF"/>
    <property type="match status" value="1"/>
</dbReference>
<feature type="region of interest" description="Disordered" evidence="6">
    <location>
        <begin position="1"/>
        <end position="42"/>
    </location>
</feature>
<reference evidence="9 10" key="1">
    <citation type="submission" date="2016-11" db="EMBL/GenBank/DDBJ databases">
        <title>The macronuclear genome of Stentor coeruleus: a giant cell with tiny introns.</title>
        <authorList>
            <person name="Slabodnick M."/>
            <person name="Ruby J.G."/>
            <person name="Reiff S.B."/>
            <person name="Swart E.C."/>
            <person name="Gosai S."/>
            <person name="Prabakaran S."/>
            <person name="Witkowska E."/>
            <person name="Larue G.E."/>
            <person name="Fisher S."/>
            <person name="Freeman R.M."/>
            <person name="Gunawardena J."/>
            <person name="Chu W."/>
            <person name="Stover N.A."/>
            <person name="Gregory B.D."/>
            <person name="Nowacki M."/>
            <person name="Derisi J."/>
            <person name="Roy S.W."/>
            <person name="Marshall W.F."/>
            <person name="Sood P."/>
        </authorList>
    </citation>
    <scope>NUCLEOTIDE SEQUENCE [LARGE SCALE GENOMIC DNA]</scope>
    <source>
        <strain evidence="9">WM001</strain>
    </source>
</reference>
<keyword evidence="4" id="KW-0862">Zinc</keyword>
<evidence type="ECO:0000256" key="7">
    <source>
        <dbReference type="SAM" id="Phobius"/>
    </source>
</evidence>
<keyword evidence="5 7" id="KW-0472">Membrane</keyword>
<evidence type="ECO:0000313" key="9">
    <source>
        <dbReference type="EMBL" id="OMJ84028.1"/>
    </source>
</evidence>
<sequence>MEKYQDPYAPQGMHPPPQAYPPPPQQAYPLPPPQAYPPPPGYPPQQNYPLQQGYPPSSNVVQPMPYAPLNIVQQNIIVATAPVHAIFGRSSVLTYCDSCNLNVTTRSEPYVGCMVWLMFFIFILLVPCISWVPFITKTWFNVAHYCPRCTRKLGTFAPV</sequence>
<evidence type="ECO:0000313" key="10">
    <source>
        <dbReference type="Proteomes" id="UP000187209"/>
    </source>
</evidence>
<dbReference type="InterPro" id="IPR037519">
    <property type="entry name" value="LITAF_fam"/>
</dbReference>
<dbReference type="GO" id="GO:0008270">
    <property type="term" value="F:zinc ion binding"/>
    <property type="evidence" value="ECO:0007669"/>
    <property type="project" value="TreeGrafter"/>
</dbReference>
<dbReference type="InterPro" id="IPR006629">
    <property type="entry name" value="LITAF"/>
</dbReference>
<organism evidence="9 10">
    <name type="scientific">Stentor coeruleus</name>
    <dbReference type="NCBI Taxonomy" id="5963"/>
    <lineage>
        <taxon>Eukaryota</taxon>
        <taxon>Sar</taxon>
        <taxon>Alveolata</taxon>
        <taxon>Ciliophora</taxon>
        <taxon>Postciliodesmatophora</taxon>
        <taxon>Heterotrichea</taxon>
        <taxon>Heterotrichida</taxon>
        <taxon>Stentoridae</taxon>
        <taxon>Stentor</taxon>
    </lineage>
</organism>
<dbReference type="PANTHER" id="PTHR23292">
    <property type="entry name" value="LIPOPOLYSACCHARIDE-INDUCED TUMOR NECROSIS FACTOR-ALPHA FACTOR"/>
    <property type="match status" value="1"/>
</dbReference>
<evidence type="ECO:0000256" key="4">
    <source>
        <dbReference type="ARBA" id="ARBA00022833"/>
    </source>
</evidence>
<proteinExistence type="inferred from homology"/>
<keyword evidence="3" id="KW-0479">Metal-binding</keyword>
<dbReference type="Pfam" id="PF10601">
    <property type="entry name" value="zf-LITAF-like"/>
    <property type="match status" value="1"/>
</dbReference>
<feature type="transmembrane region" description="Helical" evidence="7">
    <location>
        <begin position="110"/>
        <end position="132"/>
    </location>
</feature>
<evidence type="ECO:0000256" key="2">
    <source>
        <dbReference type="ARBA" id="ARBA00005975"/>
    </source>
</evidence>
<protein>
    <recommendedName>
        <fullName evidence="8">LITAF domain-containing protein</fullName>
    </recommendedName>
</protein>
<dbReference type="EMBL" id="MPUH01000283">
    <property type="protein sequence ID" value="OMJ84028.1"/>
    <property type="molecule type" value="Genomic_DNA"/>
</dbReference>
<gene>
    <name evidence="9" type="ORF">SteCoe_14954</name>
</gene>
<dbReference type="Proteomes" id="UP000187209">
    <property type="component" value="Unassembled WGS sequence"/>
</dbReference>
<comment type="subcellular location">
    <subcellularLocation>
        <location evidence="1">Membrane</location>
        <topology evidence="1">Peripheral membrane protein</topology>
    </subcellularLocation>
</comment>
<keyword evidence="7" id="KW-0812">Transmembrane</keyword>
<keyword evidence="7" id="KW-1133">Transmembrane helix</keyword>
<feature type="compositionally biased region" description="Pro residues" evidence="6">
    <location>
        <begin position="13"/>
        <end position="42"/>
    </location>
</feature>
<feature type="domain" description="LITAF" evidence="8">
    <location>
        <begin position="73"/>
        <end position="158"/>
    </location>
</feature>
<dbReference type="PANTHER" id="PTHR23292:SF6">
    <property type="entry name" value="FI16602P1-RELATED"/>
    <property type="match status" value="1"/>
</dbReference>
<keyword evidence="10" id="KW-1185">Reference proteome</keyword>
<dbReference type="GO" id="GO:0016020">
    <property type="term" value="C:membrane"/>
    <property type="evidence" value="ECO:0007669"/>
    <property type="project" value="UniProtKB-SubCell"/>
</dbReference>
<dbReference type="PROSITE" id="PS51837">
    <property type="entry name" value="LITAF"/>
    <property type="match status" value="1"/>
</dbReference>
<name>A0A1R2C4S5_9CILI</name>
<evidence type="ECO:0000256" key="1">
    <source>
        <dbReference type="ARBA" id="ARBA00004170"/>
    </source>
</evidence>
<accession>A0A1R2C4S5</accession>
<evidence type="ECO:0000256" key="3">
    <source>
        <dbReference type="ARBA" id="ARBA00022723"/>
    </source>
</evidence>
<evidence type="ECO:0000256" key="5">
    <source>
        <dbReference type="ARBA" id="ARBA00023136"/>
    </source>
</evidence>